<sequence length="150" mass="18001">MKSFYIIFLNQTKCRTLNNRFHQLRPLLTSKYVNVKNKLLIYKLLLKPIWTYGIQLWRTSKPSNTNKIQTFQSKCLRQIAKAPFYVSNDTLHRDLNIPTIQNVAKIFYKRLHSNFSNHRNPLISDLSTRIIPGDPRRRLKRKWCRDLLED</sequence>
<reference evidence="1" key="1">
    <citation type="submission" date="2018-04" db="EMBL/GenBank/DDBJ databases">
        <title>Transcriptome assembly of Sipha flava.</title>
        <authorList>
            <person name="Scully E.D."/>
            <person name="Geib S.M."/>
            <person name="Palmer N.A."/>
            <person name="Koch K."/>
            <person name="Bradshaw J."/>
            <person name="Heng-Moss T."/>
            <person name="Sarath G."/>
        </authorList>
    </citation>
    <scope>NUCLEOTIDE SEQUENCE</scope>
</reference>
<accession>A0A2S2QKC6</accession>
<protein>
    <submittedName>
        <fullName evidence="1">Putative RNA-directed DNA polymerase</fullName>
    </submittedName>
</protein>
<dbReference type="EMBL" id="GGMS01008993">
    <property type="protein sequence ID" value="MBY78196.1"/>
    <property type="molecule type" value="Transcribed_RNA"/>
</dbReference>
<dbReference type="GO" id="GO:0003964">
    <property type="term" value="F:RNA-directed DNA polymerase activity"/>
    <property type="evidence" value="ECO:0007669"/>
    <property type="project" value="UniProtKB-KW"/>
</dbReference>
<organism evidence="1">
    <name type="scientific">Sipha flava</name>
    <name type="common">yellow sugarcane aphid</name>
    <dbReference type="NCBI Taxonomy" id="143950"/>
    <lineage>
        <taxon>Eukaryota</taxon>
        <taxon>Metazoa</taxon>
        <taxon>Ecdysozoa</taxon>
        <taxon>Arthropoda</taxon>
        <taxon>Hexapoda</taxon>
        <taxon>Insecta</taxon>
        <taxon>Pterygota</taxon>
        <taxon>Neoptera</taxon>
        <taxon>Paraneoptera</taxon>
        <taxon>Hemiptera</taxon>
        <taxon>Sternorrhyncha</taxon>
        <taxon>Aphidomorpha</taxon>
        <taxon>Aphidoidea</taxon>
        <taxon>Aphididae</taxon>
        <taxon>Sipha</taxon>
    </lineage>
</organism>
<keyword evidence="1" id="KW-0548">Nucleotidyltransferase</keyword>
<evidence type="ECO:0000313" key="1">
    <source>
        <dbReference type="EMBL" id="MBY78196.1"/>
    </source>
</evidence>
<dbReference type="AlphaFoldDB" id="A0A2S2QKC6"/>
<keyword evidence="1" id="KW-0808">Transferase</keyword>
<keyword evidence="1" id="KW-0695">RNA-directed DNA polymerase</keyword>
<gene>
    <name evidence="1" type="primary">RTase_70</name>
    <name evidence="1" type="ORF">g.76995</name>
</gene>
<proteinExistence type="predicted"/>
<name>A0A2S2QKC6_9HEMI</name>